<feature type="transmembrane region" description="Helical" evidence="1">
    <location>
        <begin position="98"/>
        <end position="127"/>
    </location>
</feature>
<evidence type="ECO:0000313" key="2">
    <source>
        <dbReference type="EMBL" id="TPR54363.1"/>
    </source>
</evidence>
<keyword evidence="1" id="KW-0812">Transmembrane</keyword>
<organism evidence="2 3">
    <name type="scientific">Metamycoplasma neophronis</name>
    <dbReference type="NCBI Taxonomy" id="872983"/>
    <lineage>
        <taxon>Bacteria</taxon>
        <taxon>Bacillati</taxon>
        <taxon>Mycoplasmatota</taxon>
        <taxon>Mycoplasmoidales</taxon>
        <taxon>Metamycoplasmataceae</taxon>
        <taxon>Metamycoplasma</taxon>
    </lineage>
</organism>
<sequence>MIEIRALLIIVPSCFFVIWPLKNFLFFYGQTVFGDRKFYIKNKIKIENQNYFSFLYHETKKTCLILFLACLGGFVLFAGLEILLTYLFGEGLKTTKDFFIAISFSIVVWPLLILLFESLLVSALILVKKWSKMNKKFVQNYSNYYQKLLENSNDKIKINLDLLSNQNLIMKNDSKWLKRLPNFKYYFGLMKKLSKTFSSEEMIDFYFIQRWDYYKIAGEVIDFSQMNLYKKEMLDKYNTYFEM</sequence>
<keyword evidence="1" id="KW-0472">Membrane</keyword>
<name>A0ABY2Z1D9_9BACT</name>
<dbReference type="RefSeq" id="WP_140914709.1">
    <property type="nucleotide sequence ID" value="NZ_VHHP01000002.1"/>
</dbReference>
<evidence type="ECO:0000256" key="1">
    <source>
        <dbReference type="SAM" id="Phobius"/>
    </source>
</evidence>
<dbReference type="Proteomes" id="UP000316851">
    <property type="component" value="Unassembled WGS sequence"/>
</dbReference>
<keyword evidence="3" id="KW-1185">Reference proteome</keyword>
<proteinExistence type="predicted"/>
<evidence type="ECO:0000313" key="3">
    <source>
        <dbReference type="Proteomes" id="UP000316851"/>
    </source>
</evidence>
<gene>
    <name evidence="2" type="ORF">FJR74_01140</name>
</gene>
<protein>
    <submittedName>
        <fullName evidence="2">Uncharacterized protein</fullName>
    </submittedName>
</protein>
<dbReference type="EMBL" id="VHHP01000002">
    <property type="protein sequence ID" value="TPR54363.1"/>
    <property type="molecule type" value="Genomic_DNA"/>
</dbReference>
<keyword evidence="1" id="KW-1133">Transmembrane helix</keyword>
<reference evidence="2" key="1">
    <citation type="submission" date="2019-06" db="EMBL/GenBank/DDBJ databases">
        <title>Mycoplasma neophronis type strain whole genome sequence.</title>
        <authorList>
            <person name="Spergser J."/>
        </authorList>
    </citation>
    <scope>NUCLEOTIDE SEQUENCE [LARGE SCALE GENOMIC DNA]</scope>
    <source>
        <strain evidence="2">DSM 24097</strain>
    </source>
</reference>
<comment type="caution">
    <text evidence="2">The sequence shown here is derived from an EMBL/GenBank/DDBJ whole genome shotgun (WGS) entry which is preliminary data.</text>
</comment>
<feature type="transmembrane region" description="Helical" evidence="1">
    <location>
        <begin position="63"/>
        <end position="86"/>
    </location>
</feature>
<feature type="transmembrane region" description="Helical" evidence="1">
    <location>
        <begin position="6"/>
        <end position="28"/>
    </location>
</feature>
<accession>A0ABY2Z1D9</accession>